<dbReference type="InterPro" id="IPR011006">
    <property type="entry name" value="CheY-like_superfamily"/>
</dbReference>
<proteinExistence type="predicted"/>
<dbReference type="Proteomes" id="UP000263486">
    <property type="component" value="Unassembled WGS sequence"/>
</dbReference>
<feature type="modified residue" description="4-aspartylphosphate" evidence="2">
    <location>
        <position position="53"/>
    </location>
</feature>
<comment type="caution">
    <text evidence="4">The sequence shown here is derived from an EMBL/GenBank/DDBJ whole genome shotgun (WGS) entry which is preliminary data.</text>
</comment>
<dbReference type="Gene3D" id="3.40.50.2300">
    <property type="match status" value="1"/>
</dbReference>
<dbReference type="Pfam" id="PF00072">
    <property type="entry name" value="Response_reg"/>
    <property type="match status" value="1"/>
</dbReference>
<evidence type="ECO:0000313" key="5">
    <source>
        <dbReference type="Proteomes" id="UP000263486"/>
    </source>
</evidence>
<dbReference type="InterPro" id="IPR001789">
    <property type="entry name" value="Sig_transdc_resp-reg_receiver"/>
</dbReference>
<evidence type="ECO:0000256" key="2">
    <source>
        <dbReference type="PROSITE-ProRule" id="PRU00169"/>
    </source>
</evidence>
<keyword evidence="1 2" id="KW-0597">Phosphoprotein</keyword>
<dbReference type="RefSeq" id="WP_114642176.1">
    <property type="nucleotide sequence ID" value="NZ_JAACIO010000011.1"/>
</dbReference>
<gene>
    <name evidence="4" type="ORF">DYH56_07095</name>
</gene>
<sequence length="274" mass="30905">MKIFIVDDDPSIIRILKDIVMNNKLGEVVGSSLDGAMALEKIKLYCPDIILVDYLMPGMDGAALVKNILKDNSDISCIMISQVSNPQMVAQTYTAGIEFFIHKPINIIEVINIIKSVTEKINLKKQISMVQKIFGTPQKIQNPPIFNYTEQIQLTLSNLGILGEKGGHDILDICNECIKIKSSEPWETLSKVLNSKNKVLKQRIRRAIIVGLKNISHVGIEDNLSEIFIKYSNTLFDFQEVRLEMEKLRGYSSTGGRVSLTKFFENLLVQCRKD</sequence>
<dbReference type="Pfam" id="PF08664">
    <property type="entry name" value="YcbB"/>
    <property type="match status" value="1"/>
</dbReference>
<evidence type="ECO:0000313" key="4">
    <source>
        <dbReference type="EMBL" id="REI41428.1"/>
    </source>
</evidence>
<reference evidence="4 5" key="1">
    <citation type="submission" date="2018-08" db="EMBL/GenBank/DDBJ databases">
        <title>Draft genome sequence of Psychrilyobacter sp. strain SD5 isolated from Black Sea water.</title>
        <authorList>
            <person name="Yadav S."/>
            <person name="Villanueva L."/>
            <person name="Damste J.S.S."/>
        </authorList>
    </citation>
    <scope>NUCLEOTIDE SEQUENCE [LARGE SCALE GENOMIC DNA]</scope>
    <source>
        <strain evidence="4 5">SD5</strain>
    </source>
</reference>
<evidence type="ECO:0000259" key="3">
    <source>
        <dbReference type="PROSITE" id="PS50110"/>
    </source>
</evidence>
<dbReference type="InterPro" id="IPR050595">
    <property type="entry name" value="Bact_response_regulator"/>
</dbReference>
<organism evidence="4 5">
    <name type="scientific">Psychrilyobacter piezotolerans</name>
    <dbReference type="NCBI Taxonomy" id="2293438"/>
    <lineage>
        <taxon>Bacteria</taxon>
        <taxon>Fusobacteriati</taxon>
        <taxon>Fusobacteriota</taxon>
        <taxon>Fusobacteriia</taxon>
        <taxon>Fusobacteriales</taxon>
        <taxon>Fusobacteriaceae</taxon>
        <taxon>Psychrilyobacter</taxon>
    </lineage>
</organism>
<keyword evidence="5" id="KW-1185">Reference proteome</keyword>
<dbReference type="EMBL" id="QUAJ01000010">
    <property type="protein sequence ID" value="REI41428.1"/>
    <property type="molecule type" value="Genomic_DNA"/>
</dbReference>
<feature type="domain" description="Response regulatory" evidence="3">
    <location>
        <begin position="2"/>
        <end position="118"/>
    </location>
</feature>
<dbReference type="InterPro" id="IPR013972">
    <property type="entry name" value="YcbB"/>
</dbReference>
<name>A0ABX9KHX5_9FUSO</name>
<protein>
    <submittedName>
        <fullName evidence="4">Response regulator</fullName>
    </submittedName>
</protein>
<dbReference type="SUPFAM" id="SSF52172">
    <property type="entry name" value="CheY-like"/>
    <property type="match status" value="1"/>
</dbReference>
<evidence type="ECO:0000256" key="1">
    <source>
        <dbReference type="ARBA" id="ARBA00022553"/>
    </source>
</evidence>
<dbReference type="SMART" id="SM00448">
    <property type="entry name" value="REC"/>
    <property type="match status" value="1"/>
</dbReference>
<dbReference type="PANTHER" id="PTHR44591">
    <property type="entry name" value="STRESS RESPONSE REGULATOR PROTEIN 1"/>
    <property type="match status" value="1"/>
</dbReference>
<dbReference type="PROSITE" id="PS50110">
    <property type="entry name" value="RESPONSE_REGULATORY"/>
    <property type="match status" value="1"/>
</dbReference>
<dbReference type="PANTHER" id="PTHR44591:SF3">
    <property type="entry name" value="RESPONSE REGULATORY DOMAIN-CONTAINING PROTEIN"/>
    <property type="match status" value="1"/>
</dbReference>
<accession>A0ABX9KHX5</accession>